<feature type="signal peptide" evidence="1">
    <location>
        <begin position="1"/>
        <end position="25"/>
    </location>
</feature>
<feature type="chain" id="PRO_5011740880" evidence="1">
    <location>
        <begin position="26"/>
        <end position="104"/>
    </location>
</feature>
<evidence type="ECO:0000313" key="2">
    <source>
        <dbReference type="EMBL" id="SDA81650.1"/>
    </source>
</evidence>
<dbReference type="Proteomes" id="UP000198588">
    <property type="component" value="Unassembled WGS sequence"/>
</dbReference>
<dbReference type="RefSeq" id="WP_091579227.1">
    <property type="nucleotide sequence ID" value="NZ_FMXM01000009.1"/>
</dbReference>
<organism evidence="2 3">
    <name type="scientific">Mesorhizobium qingshengii</name>
    <dbReference type="NCBI Taxonomy" id="1165689"/>
    <lineage>
        <taxon>Bacteria</taxon>
        <taxon>Pseudomonadati</taxon>
        <taxon>Pseudomonadota</taxon>
        <taxon>Alphaproteobacteria</taxon>
        <taxon>Hyphomicrobiales</taxon>
        <taxon>Phyllobacteriaceae</taxon>
        <taxon>Mesorhizobium</taxon>
    </lineage>
</organism>
<dbReference type="EMBL" id="FMXM01000009">
    <property type="protein sequence ID" value="SDA81650.1"/>
    <property type="molecule type" value="Genomic_DNA"/>
</dbReference>
<dbReference type="STRING" id="1165689.SAMN02927914_03295"/>
<keyword evidence="1" id="KW-0732">Signal</keyword>
<dbReference type="AlphaFoldDB" id="A0A1G5YGX1"/>
<reference evidence="2 3" key="1">
    <citation type="submission" date="2016-10" db="EMBL/GenBank/DDBJ databases">
        <authorList>
            <person name="de Groot N.N."/>
        </authorList>
    </citation>
    <scope>NUCLEOTIDE SEQUENCE [LARGE SCALE GENOMIC DNA]</scope>
    <source>
        <strain evidence="2 3">CGMCC 1.12097</strain>
    </source>
</reference>
<proteinExistence type="predicted"/>
<accession>A0A1G5YGX1</accession>
<protein>
    <submittedName>
        <fullName evidence="2">Uncharacterized protein</fullName>
    </submittedName>
</protein>
<dbReference type="OrthoDB" id="8096830at2"/>
<evidence type="ECO:0000313" key="3">
    <source>
        <dbReference type="Proteomes" id="UP000198588"/>
    </source>
</evidence>
<name>A0A1G5YGX1_9HYPH</name>
<sequence>MRQRLLNGALAGALAALFCLLAATAYTEVKQDDAEASCASADHTLGQQAARCGNCLVATYDSCAVSVSNCGGRATCAIDGKVVDRAPKSKQIESRPWALVQMQP</sequence>
<gene>
    <name evidence="2" type="ORF">SAMN02927914_03295</name>
</gene>
<evidence type="ECO:0000256" key="1">
    <source>
        <dbReference type="SAM" id="SignalP"/>
    </source>
</evidence>